<name>A0A2R3Z3F8_9FLAO</name>
<dbReference type="KEGG" id="grs:C7S20_05635"/>
<dbReference type="EMBL" id="CP028136">
    <property type="protein sequence ID" value="AVR44789.1"/>
    <property type="molecule type" value="Genomic_DNA"/>
</dbReference>
<keyword evidence="2" id="KW-1185">Reference proteome</keyword>
<accession>A0A2R3Z3F8</accession>
<protein>
    <submittedName>
        <fullName evidence="1">Uncharacterized protein</fullName>
    </submittedName>
</protein>
<evidence type="ECO:0000313" key="2">
    <source>
        <dbReference type="Proteomes" id="UP000241507"/>
    </source>
</evidence>
<dbReference type="AlphaFoldDB" id="A0A2R3Z3F8"/>
<proteinExistence type="predicted"/>
<sequence>MYRVRTLCYKENGEILKQKIIIYNLDPVLDKAQAQTYAYRKMKQIERQPGSFLQDLELPEATFNGILDVELSFILNNKGKKKEYFLLSLNKTNEKNLRKEKKLLERFKRKRKKERFVYYKKLLKLSPNPEKVLNEPYSTPCYFKAKKLKKNEEGEDEIIEVQEFRPLDFNNYLEMQKAAMDYHFSSIPVDNDPLEQMNLVINGMSEELEEYCELYLVIREEDESENEILRLRDNQVNLDGFNIDNYLELLCLEDMSCFWKAKFFHEKKRNFFKIVWIRAFSFILNFFPNFKL</sequence>
<gene>
    <name evidence="1" type="ORF">C7S20_05635</name>
</gene>
<dbReference type="Proteomes" id="UP000241507">
    <property type="component" value="Chromosome"/>
</dbReference>
<reference evidence="2" key="1">
    <citation type="submission" date="2018-03" db="EMBL/GenBank/DDBJ databases">
        <title>Gramella fulva sp. nov., isolated from a dry surface of tidal flat.</title>
        <authorList>
            <person name="Hwang S.H."/>
            <person name="Hwang W.M."/>
            <person name="Kang K."/>
            <person name="Ahn T.-Y."/>
        </authorList>
    </citation>
    <scope>NUCLEOTIDE SEQUENCE [LARGE SCALE GENOMIC DNA]</scope>
    <source>
        <strain evidence="2">SH35</strain>
    </source>
</reference>
<evidence type="ECO:0000313" key="1">
    <source>
        <dbReference type="EMBL" id="AVR44789.1"/>
    </source>
</evidence>
<organism evidence="1 2">
    <name type="scientific">Christiangramia fulva</name>
    <dbReference type="NCBI Taxonomy" id="2126553"/>
    <lineage>
        <taxon>Bacteria</taxon>
        <taxon>Pseudomonadati</taxon>
        <taxon>Bacteroidota</taxon>
        <taxon>Flavobacteriia</taxon>
        <taxon>Flavobacteriales</taxon>
        <taxon>Flavobacteriaceae</taxon>
        <taxon>Christiangramia</taxon>
    </lineage>
</organism>